<feature type="transmembrane region" description="Helical" evidence="1">
    <location>
        <begin position="12"/>
        <end position="31"/>
    </location>
</feature>
<proteinExistence type="predicted"/>
<sequence>MGKILFALVLSYFVRPHITLFLIFSTGLALIFSGKLKLYQKIFFFIIFAAIIAVLINPLIAFLNLEELDSESVSNFSNTSVKNLSKDNTGSSVDISGYPLPLKIFTFLFRPLFFDASGILGLVASLENLILFILTFKFFKLNPYKMFKRGTMLFKNMMLFLIIGSVSFSLILGNLGIMLRQKNMFMPSLIFIILWSVSYAHERKLKAQKAFT</sequence>
<feature type="transmembrane region" description="Helical" evidence="1">
    <location>
        <begin position="43"/>
        <end position="65"/>
    </location>
</feature>
<reference evidence="3" key="1">
    <citation type="journal article" date="2019" name="Int. J. Syst. Evol. Microbiol.">
        <title>The Global Catalogue of Microorganisms (GCM) 10K type strain sequencing project: providing services to taxonomists for standard genome sequencing and annotation.</title>
        <authorList>
            <consortium name="The Broad Institute Genomics Platform"/>
            <consortium name="The Broad Institute Genome Sequencing Center for Infectious Disease"/>
            <person name="Wu L."/>
            <person name="Ma J."/>
        </authorList>
    </citation>
    <scope>NUCLEOTIDE SEQUENCE [LARGE SCALE GENOMIC DNA]</scope>
    <source>
        <strain evidence="3">CGMCC 1.12931</strain>
    </source>
</reference>
<organism evidence="2 3">
    <name type="scientific">Psychroflexus planctonicus</name>
    <dbReference type="NCBI Taxonomy" id="1526575"/>
    <lineage>
        <taxon>Bacteria</taxon>
        <taxon>Pseudomonadati</taxon>
        <taxon>Bacteroidota</taxon>
        <taxon>Flavobacteriia</taxon>
        <taxon>Flavobacteriales</taxon>
        <taxon>Flavobacteriaceae</taxon>
        <taxon>Psychroflexus</taxon>
    </lineage>
</organism>
<feature type="transmembrane region" description="Helical" evidence="1">
    <location>
        <begin position="112"/>
        <end position="136"/>
    </location>
</feature>
<keyword evidence="1" id="KW-0472">Membrane</keyword>
<evidence type="ECO:0000313" key="3">
    <source>
        <dbReference type="Proteomes" id="UP000599179"/>
    </source>
</evidence>
<keyword evidence="1" id="KW-0812">Transmembrane</keyword>
<evidence type="ECO:0000256" key="1">
    <source>
        <dbReference type="SAM" id="Phobius"/>
    </source>
</evidence>
<feature type="transmembrane region" description="Helical" evidence="1">
    <location>
        <begin position="184"/>
        <end position="201"/>
    </location>
</feature>
<name>A0ABQ1SKZ3_9FLAO</name>
<protein>
    <submittedName>
        <fullName evidence="2">Uncharacterized protein</fullName>
    </submittedName>
</protein>
<dbReference type="Proteomes" id="UP000599179">
    <property type="component" value="Unassembled WGS sequence"/>
</dbReference>
<keyword evidence="3" id="KW-1185">Reference proteome</keyword>
<evidence type="ECO:0000313" key="2">
    <source>
        <dbReference type="EMBL" id="GGE41884.1"/>
    </source>
</evidence>
<keyword evidence="1" id="KW-1133">Transmembrane helix</keyword>
<feature type="transmembrane region" description="Helical" evidence="1">
    <location>
        <begin position="157"/>
        <end position="178"/>
    </location>
</feature>
<accession>A0ABQ1SKZ3</accession>
<gene>
    <name evidence="2" type="ORF">GCM10010832_22420</name>
</gene>
<comment type="caution">
    <text evidence="2">The sequence shown here is derived from an EMBL/GenBank/DDBJ whole genome shotgun (WGS) entry which is preliminary data.</text>
</comment>
<dbReference type="EMBL" id="BMGM01000010">
    <property type="protein sequence ID" value="GGE41884.1"/>
    <property type="molecule type" value="Genomic_DNA"/>
</dbReference>